<dbReference type="GO" id="GO:0009252">
    <property type="term" value="P:peptidoglycan biosynthetic process"/>
    <property type="evidence" value="ECO:0007669"/>
    <property type="project" value="UniProtKB-KW"/>
</dbReference>
<dbReference type="PANTHER" id="PTHR30627">
    <property type="entry name" value="PEPTIDOGLYCAN D,D-TRANSPEPTIDASE"/>
    <property type="match status" value="1"/>
</dbReference>
<evidence type="ECO:0000256" key="2">
    <source>
        <dbReference type="ARBA" id="ARBA00007171"/>
    </source>
</evidence>
<dbReference type="SUPFAM" id="SSF56601">
    <property type="entry name" value="beta-lactamase/transpeptidase-like"/>
    <property type="match status" value="1"/>
</dbReference>
<evidence type="ECO:0000259" key="12">
    <source>
        <dbReference type="Pfam" id="PF03717"/>
    </source>
</evidence>
<feature type="domain" description="Penicillin-binding protein dimerisation" evidence="12">
    <location>
        <begin position="67"/>
        <end position="308"/>
    </location>
</feature>
<evidence type="ECO:0000256" key="8">
    <source>
        <dbReference type="ARBA" id="ARBA00023136"/>
    </source>
</evidence>
<dbReference type="GO" id="GO:0008360">
    <property type="term" value="P:regulation of cell shape"/>
    <property type="evidence" value="ECO:0007669"/>
    <property type="project" value="UniProtKB-KW"/>
</dbReference>
<accession>A0AAE8J460</accession>
<dbReference type="GO" id="GO:0005886">
    <property type="term" value="C:plasma membrane"/>
    <property type="evidence" value="ECO:0007669"/>
    <property type="project" value="UniProtKB-SubCell"/>
</dbReference>
<dbReference type="InterPro" id="IPR005311">
    <property type="entry name" value="PBP_dimer"/>
</dbReference>
<feature type="transmembrane region" description="Helical" evidence="10">
    <location>
        <begin position="21"/>
        <end position="42"/>
    </location>
</feature>
<evidence type="ECO:0000256" key="9">
    <source>
        <dbReference type="ARBA" id="ARBA00023316"/>
    </source>
</evidence>
<reference evidence="13 14" key="1">
    <citation type="submission" date="2018-02" db="EMBL/GenBank/DDBJ databases">
        <authorList>
            <person name="Rodrigo-Torres L."/>
            <person name="Arahal R. D."/>
            <person name="Lucena T."/>
        </authorList>
    </citation>
    <scope>NUCLEOTIDE SEQUENCE [LARGE SCALE GENOMIC DNA]</scope>
    <source>
        <strain evidence="13 14">CECT 9267</strain>
    </source>
</reference>
<protein>
    <submittedName>
        <fullName evidence="13">Penicillin-binding protein 2B</fullName>
    </submittedName>
</protein>
<dbReference type="SUPFAM" id="SSF56519">
    <property type="entry name" value="Penicillin binding protein dimerisation domain"/>
    <property type="match status" value="1"/>
</dbReference>
<evidence type="ECO:0000256" key="1">
    <source>
        <dbReference type="ARBA" id="ARBA00004162"/>
    </source>
</evidence>
<dbReference type="GO" id="GO:0008658">
    <property type="term" value="F:penicillin binding"/>
    <property type="evidence" value="ECO:0007669"/>
    <property type="project" value="InterPro"/>
</dbReference>
<organism evidence="13 14">
    <name type="scientific">Latilactobacillus sakei</name>
    <name type="common">Lactobacillus sakei</name>
    <dbReference type="NCBI Taxonomy" id="1599"/>
    <lineage>
        <taxon>Bacteria</taxon>
        <taxon>Bacillati</taxon>
        <taxon>Bacillota</taxon>
        <taxon>Bacilli</taxon>
        <taxon>Lactobacillales</taxon>
        <taxon>Lactobacillaceae</taxon>
        <taxon>Latilactobacillus</taxon>
    </lineage>
</organism>
<keyword evidence="6" id="KW-0573">Peptidoglycan synthesis</keyword>
<name>A0AAE8J460_LATSK</name>
<dbReference type="InterPro" id="IPR050515">
    <property type="entry name" value="Beta-lactam/transpept"/>
</dbReference>
<dbReference type="Proteomes" id="UP000239650">
    <property type="component" value="Unassembled WGS sequence"/>
</dbReference>
<keyword evidence="8 10" id="KW-0472">Membrane</keyword>
<evidence type="ECO:0000313" key="13">
    <source>
        <dbReference type="EMBL" id="SPE19574.1"/>
    </source>
</evidence>
<dbReference type="AlphaFoldDB" id="A0AAE8J460"/>
<evidence type="ECO:0000256" key="7">
    <source>
        <dbReference type="ARBA" id="ARBA00022989"/>
    </source>
</evidence>
<evidence type="ECO:0000256" key="5">
    <source>
        <dbReference type="ARBA" id="ARBA00022960"/>
    </source>
</evidence>
<dbReference type="EMBL" id="OKRC01000002">
    <property type="protein sequence ID" value="SPE19574.1"/>
    <property type="molecule type" value="Genomic_DNA"/>
</dbReference>
<dbReference type="GO" id="GO:0071555">
    <property type="term" value="P:cell wall organization"/>
    <property type="evidence" value="ECO:0007669"/>
    <property type="project" value="UniProtKB-KW"/>
</dbReference>
<dbReference type="InterPro" id="IPR012338">
    <property type="entry name" value="Beta-lactam/transpept-like"/>
</dbReference>
<dbReference type="Pfam" id="PF03717">
    <property type="entry name" value="PBP_dimer"/>
    <property type="match status" value="1"/>
</dbReference>
<evidence type="ECO:0000259" key="11">
    <source>
        <dbReference type="Pfam" id="PF00905"/>
    </source>
</evidence>
<keyword evidence="3" id="KW-1003">Cell membrane</keyword>
<evidence type="ECO:0000256" key="10">
    <source>
        <dbReference type="SAM" id="Phobius"/>
    </source>
</evidence>
<evidence type="ECO:0000256" key="6">
    <source>
        <dbReference type="ARBA" id="ARBA00022984"/>
    </source>
</evidence>
<dbReference type="Gene3D" id="1.10.10.1230">
    <property type="entry name" value="Penicillin-binding protein, N-terminal non-catalytic domain, head sub-domain"/>
    <property type="match status" value="1"/>
</dbReference>
<comment type="subcellular location">
    <subcellularLocation>
        <location evidence="1">Cell membrane</location>
        <topology evidence="1">Single-pass membrane protein</topology>
    </subcellularLocation>
</comment>
<evidence type="ECO:0000256" key="4">
    <source>
        <dbReference type="ARBA" id="ARBA00022692"/>
    </source>
</evidence>
<dbReference type="GO" id="GO:0071972">
    <property type="term" value="F:peptidoglycan L,D-transpeptidase activity"/>
    <property type="evidence" value="ECO:0007669"/>
    <property type="project" value="TreeGrafter"/>
</dbReference>
<keyword evidence="4 10" id="KW-0812">Transmembrane</keyword>
<dbReference type="PANTHER" id="PTHR30627:SF2">
    <property type="entry name" value="PEPTIDOGLYCAN D,D-TRANSPEPTIDASE MRDA"/>
    <property type="match status" value="1"/>
</dbReference>
<proteinExistence type="inferred from homology"/>
<dbReference type="InterPro" id="IPR036138">
    <property type="entry name" value="PBP_dimer_sf"/>
</dbReference>
<sequence>MSVKIMKKKTKRNRERSHIPFRLNFLFFIVFALFAALIIQLGRLQVLNGASYQAMVNSTDKKIVTGNVPRGMVLDAKGRVLVGNSAKSAITYTKNMNVLADKMYAEANQLTKYLTIDKLDTLTERDQIDYYLSNPKNLKKWNARLPKSKKVAADGSKIPDKTVYQSTIDLVEKSFTGLSDKQKQAAAIFKIMSGAYQLSTVYIKNDNVTDKEIAEISEHLTSLPGINVGTDWERSYPNGDSMRSIIGHVSTEEQGLPEDGINSLLAQGYSRNDRVGTSYLEKQYESILHGSKSQTQVEVGNNNQILSSKVLFKGQKGSNLNLTIDQAYQTKVEAALKKIYAKAVAAGATTYSDGAYAVAMNPKTGAILAMAGEQNDRTTKQASDDALGVINRTFVMGSAVKGATVMGGMMDGVISPTNNTLPDTPIYLPGTPVKKSVYPVGTFGSLSAQSALEVSSNIYMMQLALREGKAKYVPNQEIHISPDIFTKMRGYFNQFGLGQKTGIDLPGETKGIEGPTLTAEGNTASGSALDLSYGNYDAYTLIQLAQYISTIANGGNRMKPYLVDSIQQTGTDGNLGKLESKTSPTVLNTINAPKSYFNVVKEGMYNVVNGTNAWGTAHTLKDIKPTFGAKTGTAQSFAREDPNDSNSKQVETVTSSLVGFAPYNDPQVAIAIVFPNLTSDEGHYNTLLAREMITDYYKLNNISK</sequence>
<dbReference type="InterPro" id="IPR001460">
    <property type="entry name" value="PCN-bd_Tpept"/>
</dbReference>
<feature type="domain" description="Penicillin-binding protein transpeptidase" evidence="11">
    <location>
        <begin position="356"/>
        <end position="692"/>
    </location>
</feature>
<dbReference type="Gene3D" id="3.40.710.10">
    <property type="entry name" value="DD-peptidase/beta-lactamase superfamily"/>
    <property type="match status" value="1"/>
</dbReference>
<dbReference type="Gene3D" id="3.90.1310.10">
    <property type="entry name" value="Penicillin-binding protein 2a (Domain 2)"/>
    <property type="match status" value="1"/>
</dbReference>
<evidence type="ECO:0000256" key="3">
    <source>
        <dbReference type="ARBA" id="ARBA00022475"/>
    </source>
</evidence>
<keyword evidence="9" id="KW-0961">Cell wall biogenesis/degradation</keyword>
<keyword evidence="7 10" id="KW-1133">Transmembrane helix</keyword>
<comment type="similarity">
    <text evidence="2">Belongs to the transpeptidase family.</text>
</comment>
<dbReference type="Pfam" id="PF00905">
    <property type="entry name" value="Transpeptidase"/>
    <property type="match status" value="1"/>
</dbReference>
<comment type="caution">
    <text evidence="13">The sequence shown here is derived from an EMBL/GenBank/DDBJ whole genome shotgun (WGS) entry which is preliminary data.</text>
</comment>
<evidence type="ECO:0000313" key="14">
    <source>
        <dbReference type="Proteomes" id="UP000239650"/>
    </source>
</evidence>
<keyword evidence="5" id="KW-0133">Cell shape</keyword>
<gene>
    <name evidence="13" type="primary">penA</name>
    <name evidence="13" type="ORF">LAS9267_00541</name>
</gene>